<proteinExistence type="predicted"/>
<dbReference type="EMBL" id="QXED01000008">
    <property type="protein sequence ID" value="RIV19493.1"/>
    <property type="molecule type" value="Genomic_DNA"/>
</dbReference>
<organism evidence="2 3">
    <name type="scientific">Fibrisoma montanum</name>
    <dbReference type="NCBI Taxonomy" id="2305895"/>
    <lineage>
        <taxon>Bacteria</taxon>
        <taxon>Pseudomonadati</taxon>
        <taxon>Bacteroidota</taxon>
        <taxon>Cytophagia</taxon>
        <taxon>Cytophagales</taxon>
        <taxon>Spirosomataceae</taxon>
        <taxon>Fibrisoma</taxon>
    </lineage>
</organism>
<dbReference type="Proteomes" id="UP000283523">
    <property type="component" value="Unassembled WGS sequence"/>
</dbReference>
<accession>A0A418M1L1</accession>
<sequence length="158" mass="18050">MNVYRILKEPYWDDPLSVIGAEIAGGRWNSPGRGILYTATTPELALLETLVHFPKVIYEQLPRLRVFTLEVPDGEVRWIYANLLPDEWAEPTALPLTQTIFAEWLQQPADLGLGVPSAVVDISYNVLLHPQHSLYQTIHIIDAQELMLDRRLWNIPNP</sequence>
<dbReference type="RefSeq" id="WP_119670596.1">
    <property type="nucleotide sequence ID" value="NZ_QXED01000008.1"/>
</dbReference>
<evidence type="ECO:0000313" key="3">
    <source>
        <dbReference type="Proteomes" id="UP000283523"/>
    </source>
</evidence>
<dbReference type="OrthoDB" id="9789501at2"/>
<feature type="domain" description="RES" evidence="1">
    <location>
        <begin position="15"/>
        <end position="140"/>
    </location>
</feature>
<dbReference type="SMART" id="SM00953">
    <property type="entry name" value="RES"/>
    <property type="match status" value="1"/>
</dbReference>
<protein>
    <submittedName>
        <fullName evidence="2">RES domain-containing protein</fullName>
    </submittedName>
</protein>
<evidence type="ECO:0000313" key="2">
    <source>
        <dbReference type="EMBL" id="RIV19493.1"/>
    </source>
</evidence>
<evidence type="ECO:0000259" key="1">
    <source>
        <dbReference type="SMART" id="SM00953"/>
    </source>
</evidence>
<keyword evidence="3" id="KW-1185">Reference proteome</keyword>
<dbReference type="Pfam" id="PF08808">
    <property type="entry name" value="RES"/>
    <property type="match status" value="1"/>
</dbReference>
<dbReference type="AlphaFoldDB" id="A0A418M1L1"/>
<gene>
    <name evidence="2" type="ORF">DYU11_25715</name>
</gene>
<name>A0A418M1L1_9BACT</name>
<comment type="caution">
    <text evidence="2">The sequence shown here is derived from an EMBL/GenBank/DDBJ whole genome shotgun (WGS) entry which is preliminary data.</text>
</comment>
<dbReference type="InterPro" id="IPR014914">
    <property type="entry name" value="RES_dom"/>
</dbReference>
<reference evidence="2 3" key="1">
    <citation type="submission" date="2018-08" db="EMBL/GenBank/DDBJ databases">
        <title>Fibrisoma montanum sp. nov., isolated from Danxia mountain soil.</title>
        <authorList>
            <person name="Huang Y."/>
        </authorList>
    </citation>
    <scope>NUCLEOTIDE SEQUENCE [LARGE SCALE GENOMIC DNA]</scope>
    <source>
        <strain evidence="2 3">HYT19</strain>
    </source>
</reference>